<evidence type="ECO:0000259" key="9">
    <source>
        <dbReference type="PROSITE" id="PS50968"/>
    </source>
</evidence>
<evidence type="ECO:0000313" key="12">
    <source>
        <dbReference type="Proteomes" id="UP000558192"/>
    </source>
</evidence>
<reference evidence="11 12" key="1">
    <citation type="submission" date="2020-03" db="EMBL/GenBank/DDBJ databases">
        <title>Genomic Encyclopedia of Type Strains, Phase IV (KMG-IV): sequencing the most valuable type-strain genomes for metagenomic binning, comparative biology and taxonomic classification.</title>
        <authorList>
            <person name="Goeker M."/>
        </authorList>
    </citation>
    <scope>NUCLEOTIDE SEQUENCE [LARGE SCALE GENOMIC DNA]</scope>
    <source>
        <strain evidence="11 12">DSM 16846</strain>
    </source>
</reference>
<proteinExistence type="inferred from homology"/>
<feature type="region of interest" description="Disordered" evidence="8">
    <location>
        <begin position="83"/>
        <end position="121"/>
    </location>
</feature>
<keyword evidence="6 7" id="KW-0012">Acyltransferase</keyword>
<dbReference type="Pfam" id="PF02817">
    <property type="entry name" value="E3_binding"/>
    <property type="match status" value="1"/>
</dbReference>
<dbReference type="InterPro" id="IPR000089">
    <property type="entry name" value="Biotin_lipoyl"/>
</dbReference>
<dbReference type="Proteomes" id="UP000558192">
    <property type="component" value="Unassembled WGS sequence"/>
</dbReference>
<evidence type="ECO:0000256" key="5">
    <source>
        <dbReference type="ARBA" id="ARBA00022823"/>
    </source>
</evidence>
<dbReference type="PANTHER" id="PTHR43178">
    <property type="entry name" value="DIHYDROLIPOAMIDE ACETYLTRANSFERASE COMPONENT OF PYRUVATE DEHYDROGENASE COMPLEX"/>
    <property type="match status" value="1"/>
</dbReference>
<dbReference type="Pfam" id="PF00198">
    <property type="entry name" value="2-oxoacid_dh"/>
    <property type="match status" value="1"/>
</dbReference>
<evidence type="ECO:0000259" key="10">
    <source>
        <dbReference type="PROSITE" id="PS51826"/>
    </source>
</evidence>
<evidence type="ECO:0000256" key="1">
    <source>
        <dbReference type="ARBA" id="ARBA00001938"/>
    </source>
</evidence>
<dbReference type="GO" id="GO:0005737">
    <property type="term" value="C:cytoplasm"/>
    <property type="evidence" value="ECO:0007669"/>
    <property type="project" value="TreeGrafter"/>
</dbReference>
<dbReference type="SUPFAM" id="SSF52777">
    <property type="entry name" value="CoA-dependent acyltransferases"/>
    <property type="match status" value="1"/>
</dbReference>
<organism evidence="11 12">
    <name type="scientific">Sphingomonas kaistensis</name>
    <dbReference type="NCBI Taxonomy" id="298708"/>
    <lineage>
        <taxon>Bacteria</taxon>
        <taxon>Pseudomonadati</taxon>
        <taxon>Pseudomonadota</taxon>
        <taxon>Alphaproteobacteria</taxon>
        <taxon>Sphingomonadales</taxon>
        <taxon>Sphingomonadaceae</taxon>
        <taxon>Sphingomonas</taxon>
    </lineage>
</organism>
<dbReference type="PANTHER" id="PTHR43178:SF5">
    <property type="entry name" value="LIPOAMIDE ACYLTRANSFERASE COMPONENT OF BRANCHED-CHAIN ALPHA-KETO ACID DEHYDROGENASE COMPLEX, MITOCHONDRIAL"/>
    <property type="match status" value="1"/>
</dbReference>
<name>A0A7X5Y8L4_9SPHN</name>
<gene>
    <name evidence="11" type="ORF">GGQ97_002350</name>
</gene>
<dbReference type="InterPro" id="IPR036625">
    <property type="entry name" value="E3-bd_dom_sf"/>
</dbReference>
<dbReference type="GO" id="GO:0031405">
    <property type="term" value="F:lipoic acid binding"/>
    <property type="evidence" value="ECO:0007669"/>
    <property type="project" value="TreeGrafter"/>
</dbReference>
<feature type="domain" description="Lipoyl-binding" evidence="9">
    <location>
        <begin position="1"/>
        <end position="75"/>
    </location>
</feature>
<evidence type="ECO:0000256" key="7">
    <source>
        <dbReference type="RuleBase" id="RU003423"/>
    </source>
</evidence>
<dbReference type="PROSITE" id="PS50968">
    <property type="entry name" value="BIOTINYL_LIPOYL"/>
    <property type="match status" value="1"/>
</dbReference>
<accession>A0A7X5Y8L4</accession>
<comment type="caution">
    <text evidence="11">The sequence shown here is derived from an EMBL/GenBank/DDBJ whole genome shotgun (WGS) entry which is preliminary data.</text>
</comment>
<evidence type="ECO:0000256" key="3">
    <source>
        <dbReference type="ARBA" id="ARBA00011484"/>
    </source>
</evidence>
<dbReference type="SUPFAM" id="SSF47005">
    <property type="entry name" value="Peripheral subunit-binding domain of 2-oxo acid dehydrogenase complex"/>
    <property type="match status" value="1"/>
</dbReference>
<evidence type="ECO:0000256" key="8">
    <source>
        <dbReference type="SAM" id="MobiDB-lite"/>
    </source>
</evidence>
<evidence type="ECO:0000256" key="4">
    <source>
        <dbReference type="ARBA" id="ARBA00022679"/>
    </source>
</evidence>
<dbReference type="InterPro" id="IPR001078">
    <property type="entry name" value="2-oxoacid_DH_actylTfrase"/>
</dbReference>
<sequence>MIDVRVPDEQEGTKAVVRAWLKQPGDTVAVNDPLVELETDKVTQEVPSPAAGVLAEIVLGTDAEAIPGAVLGRINAETPNEIAQNAGLDRSQERPVEASSRAPAAAKLGSSHTETRLSPSVRRALLQHDIDPARLTGTGRDGRITREDVDRAVEGATISHADGGARSLAQPRVAEANWQDIPHDRMRRAIADNMVRAVSEAPHVTALFEADFTAITAHKKALAAQGTRLSYTAYLLKAAAEAMPVAPAVNGRWADDRIIVSPSVDIGVGTALGDKGLVVPVVRDCGGASLEEIGARLDDLTARARAGKLERSDVANGSFTISNHGVSGSLLAAPIILHQGQAAILGVGKLQKRVVVLSQDGADVIAIRPMAYVTLTIDHRVIDGHQTNAWLSRFVEIIENWPEAQPKQ</sequence>
<dbReference type="EMBL" id="JAATJC010000001">
    <property type="protein sequence ID" value="NJC06557.1"/>
    <property type="molecule type" value="Genomic_DNA"/>
</dbReference>
<dbReference type="InterPro" id="IPR023213">
    <property type="entry name" value="CAT-like_dom_sf"/>
</dbReference>
<dbReference type="RefSeq" id="WP_342448529.1">
    <property type="nucleotide sequence ID" value="NZ_JAATJC010000001.1"/>
</dbReference>
<dbReference type="InterPro" id="IPR050743">
    <property type="entry name" value="2-oxoacid_DH_E2_comp"/>
</dbReference>
<dbReference type="CDD" id="cd06849">
    <property type="entry name" value="lipoyl_domain"/>
    <property type="match status" value="1"/>
</dbReference>
<dbReference type="Pfam" id="PF00364">
    <property type="entry name" value="Biotin_lipoyl"/>
    <property type="match status" value="1"/>
</dbReference>
<dbReference type="Gene3D" id="2.40.50.100">
    <property type="match status" value="1"/>
</dbReference>
<dbReference type="InterPro" id="IPR003016">
    <property type="entry name" value="2-oxoA_DH_lipoyl-BS"/>
</dbReference>
<comment type="cofactor">
    <cofactor evidence="1 7">
        <name>(R)-lipoate</name>
        <dbReference type="ChEBI" id="CHEBI:83088"/>
    </cofactor>
</comment>
<evidence type="ECO:0000313" key="11">
    <source>
        <dbReference type="EMBL" id="NJC06557.1"/>
    </source>
</evidence>
<dbReference type="SUPFAM" id="SSF51230">
    <property type="entry name" value="Single hybrid motif"/>
    <property type="match status" value="1"/>
</dbReference>
<protein>
    <recommendedName>
        <fullName evidence="7">Dihydrolipoamide acetyltransferase component of pyruvate dehydrogenase complex</fullName>
        <ecNumber evidence="7">2.3.1.-</ecNumber>
    </recommendedName>
</protein>
<keyword evidence="4 7" id="KW-0808">Transferase</keyword>
<keyword evidence="12" id="KW-1185">Reference proteome</keyword>
<dbReference type="AlphaFoldDB" id="A0A7X5Y8L4"/>
<dbReference type="Gene3D" id="4.10.320.10">
    <property type="entry name" value="E3-binding domain"/>
    <property type="match status" value="1"/>
</dbReference>
<dbReference type="PROSITE" id="PS00189">
    <property type="entry name" value="LIPOYL"/>
    <property type="match status" value="1"/>
</dbReference>
<dbReference type="EC" id="2.3.1.-" evidence="7"/>
<keyword evidence="5 7" id="KW-0450">Lipoyl</keyword>
<comment type="subunit">
    <text evidence="3">Forms a 24-polypeptide structural core with octahedral symmetry.</text>
</comment>
<dbReference type="PROSITE" id="PS51826">
    <property type="entry name" value="PSBD"/>
    <property type="match status" value="1"/>
</dbReference>
<feature type="domain" description="Peripheral subunit-binding (PSBD)" evidence="10">
    <location>
        <begin position="116"/>
        <end position="153"/>
    </location>
</feature>
<evidence type="ECO:0000256" key="2">
    <source>
        <dbReference type="ARBA" id="ARBA00007317"/>
    </source>
</evidence>
<dbReference type="GO" id="GO:0016407">
    <property type="term" value="F:acetyltransferase activity"/>
    <property type="evidence" value="ECO:0007669"/>
    <property type="project" value="TreeGrafter"/>
</dbReference>
<dbReference type="InterPro" id="IPR011053">
    <property type="entry name" value="Single_hybrid_motif"/>
</dbReference>
<comment type="similarity">
    <text evidence="2 7">Belongs to the 2-oxoacid dehydrogenase family.</text>
</comment>
<evidence type="ECO:0000256" key="6">
    <source>
        <dbReference type="ARBA" id="ARBA00023315"/>
    </source>
</evidence>
<dbReference type="InterPro" id="IPR004167">
    <property type="entry name" value="PSBD"/>
</dbReference>
<dbReference type="Gene3D" id="3.30.559.10">
    <property type="entry name" value="Chloramphenicol acetyltransferase-like domain"/>
    <property type="match status" value="1"/>
</dbReference>